<dbReference type="Gene3D" id="2.40.10.220">
    <property type="entry name" value="predicted glycosyltransferase like domains"/>
    <property type="match status" value="1"/>
</dbReference>
<dbReference type="InterPro" id="IPR009875">
    <property type="entry name" value="PilZ_domain"/>
</dbReference>
<dbReference type="Proteomes" id="UP000002186">
    <property type="component" value="Chromosome"/>
</dbReference>
<dbReference type="GO" id="GO:0035438">
    <property type="term" value="F:cyclic-di-GMP binding"/>
    <property type="evidence" value="ECO:0007669"/>
    <property type="project" value="InterPro"/>
</dbReference>
<keyword evidence="3" id="KW-0975">Bacterial flagellum</keyword>
<evidence type="ECO:0000259" key="6">
    <source>
        <dbReference type="Pfam" id="PF12945"/>
    </source>
</evidence>
<sequence>MSEDTGNEDLQRDELAEEHEEDGAQRGYTFEDMRLAVGDRLQIECAASTGVRRAFVRVVGYVDGISLLVTTPVAGGRRVELVENDPVIVRVFSRQSAFAFRASVLRACRLPLDYVHLSFPSVIQGSVIRKSTRVRTQFPVQVNTQAGGAAGEGTMLNLSATGALIQTHASLGEPGAIVRLRFDVDLHGLQTELDIEAEIRNVQQAADAEAEGIEYHYGVDFHELGAEDRMKIKSLVYQTIIEQPRRII</sequence>
<dbReference type="STRING" id="85643.Tmz1t_0639"/>
<protein>
    <submittedName>
        <fullName evidence="7">Type IV pilus assembly PilZ</fullName>
    </submittedName>
</protein>
<dbReference type="InterPro" id="IPR012349">
    <property type="entry name" value="Split_barrel_FMN-bd"/>
</dbReference>
<keyword evidence="1" id="KW-0973">c-di-GMP</keyword>
<dbReference type="Pfam" id="PF07238">
    <property type="entry name" value="PilZ"/>
    <property type="match status" value="1"/>
</dbReference>
<dbReference type="SUPFAM" id="SSF141371">
    <property type="entry name" value="PilZ domain-like"/>
    <property type="match status" value="2"/>
</dbReference>
<dbReference type="Gene3D" id="2.30.110.10">
    <property type="entry name" value="Electron Transport, Fmn-binding Protein, Chain A"/>
    <property type="match status" value="1"/>
</dbReference>
<evidence type="ECO:0000313" key="7">
    <source>
        <dbReference type="EMBL" id="ACK53411.1"/>
    </source>
</evidence>
<feature type="domain" description="Type III secretion system flagellar brake protein YcgR PilZN" evidence="6">
    <location>
        <begin position="37"/>
        <end position="120"/>
    </location>
</feature>
<evidence type="ECO:0000256" key="3">
    <source>
        <dbReference type="ARBA" id="ARBA00023143"/>
    </source>
</evidence>
<evidence type="ECO:0000256" key="1">
    <source>
        <dbReference type="ARBA" id="ARBA00022636"/>
    </source>
</evidence>
<evidence type="ECO:0000256" key="4">
    <source>
        <dbReference type="SAM" id="MobiDB-lite"/>
    </source>
</evidence>
<accession>C4ZMZ9</accession>
<dbReference type="RefSeq" id="WP_004310527.1">
    <property type="nucleotide sequence ID" value="NC_011662.2"/>
</dbReference>
<evidence type="ECO:0000313" key="8">
    <source>
        <dbReference type="Proteomes" id="UP000002186"/>
    </source>
</evidence>
<dbReference type="eggNOG" id="COG5581">
    <property type="taxonomic scope" value="Bacteria"/>
</dbReference>
<dbReference type="OrthoDB" id="8526570at2"/>
<dbReference type="EMBL" id="CP001281">
    <property type="protein sequence ID" value="ACK53411.1"/>
    <property type="molecule type" value="Genomic_DNA"/>
</dbReference>
<feature type="region of interest" description="Disordered" evidence="4">
    <location>
        <begin position="1"/>
        <end position="23"/>
    </location>
</feature>
<evidence type="ECO:0000259" key="5">
    <source>
        <dbReference type="Pfam" id="PF07238"/>
    </source>
</evidence>
<reference evidence="8" key="1">
    <citation type="submission" date="2009-05" db="EMBL/GenBank/DDBJ databases">
        <title>Complete sequence of chromosome of Thauera sp. MZ1T.</title>
        <authorList>
            <consortium name="US DOE Joint Genome Institute"/>
            <person name="Lucas S."/>
            <person name="Copeland A."/>
            <person name="Lapidus A."/>
            <person name="Glavina del Rio T."/>
            <person name="Dalin E."/>
            <person name="Tice H."/>
            <person name="Bruce D."/>
            <person name="Goodwin L."/>
            <person name="Pitluck S."/>
            <person name="Sims D."/>
            <person name="Brettin T."/>
            <person name="Detter J.C."/>
            <person name="Han C."/>
            <person name="Larimer F."/>
            <person name="Land M."/>
            <person name="Hauser L."/>
            <person name="Kyrpides N."/>
            <person name="Mikhailova N."/>
            <person name="Sayler G.S."/>
        </authorList>
    </citation>
    <scope>NUCLEOTIDE SEQUENCE [LARGE SCALE GENOMIC DNA]</scope>
    <source>
        <strain evidence="8">MZ1T</strain>
    </source>
</reference>
<gene>
    <name evidence="7" type="ordered locus">Tmz1t_0639</name>
</gene>
<dbReference type="HOGENOM" id="CLU_073573_1_1_4"/>
<name>C4ZMZ9_THASP</name>
<keyword evidence="2" id="KW-0547">Nucleotide-binding</keyword>
<evidence type="ECO:0000256" key="2">
    <source>
        <dbReference type="ARBA" id="ARBA00022741"/>
    </source>
</evidence>
<proteinExistence type="predicted"/>
<dbReference type="Pfam" id="PF12945">
    <property type="entry name" value="PilZNR"/>
    <property type="match status" value="1"/>
</dbReference>
<keyword evidence="8" id="KW-1185">Reference proteome</keyword>
<dbReference type="KEGG" id="tmz:Tmz1t_0639"/>
<organism evidence="7 8">
    <name type="scientific">Thauera aminoaromatica</name>
    <dbReference type="NCBI Taxonomy" id="164330"/>
    <lineage>
        <taxon>Bacteria</taxon>
        <taxon>Pseudomonadati</taxon>
        <taxon>Pseudomonadota</taxon>
        <taxon>Betaproteobacteria</taxon>
        <taxon>Rhodocyclales</taxon>
        <taxon>Zoogloeaceae</taxon>
        <taxon>Thauera</taxon>
    </lineage>
</organism>
<dbReference type="AlphaFoldDB" id="C4ZMZ9"/>
<dbReference type="InterPro" id="IPR009926">
    <property type="entry name" value="T3SS_YcgR_PilZN"/>
</dbReference>
<reference evidence="7 8" key="2">
    <citation type="journal article" date="2012" name="Stand. Genomic Sci.">
        <title>Complete genome sequence of Thauera aminoaromatica strain MZ1T.</title>
        <authorList>
            <person name="Jiang K."/>
            <person name="Sanseverino J."/>
            <person name="Chauhan A."/>
            <person name="Lucas S."/>
            <person name="Copeland A."/>
            <person name="Lapidus A."/>
            <person name="Del Rio T.G."/>
            <person name="Dalin E."/>
            <person name="Tice H."/>
            <person name="Bruce D."/>
            <person name="Goodwin L."/>
            <person name="Pitluck S."/>
            <person name="Sims D."/>
            <person name="Brettin T."/>
            <person name="Detter J.C."/>
            <person name="Han C."/>
            <person name="Chang Y.J."/>
            <person name="Larimer F."/>
            <person name="Land M."/>
            <person name="Hauser L."/>
            <person name="Kyrpides N.C."/>
            <person name="Mikhailova N."/>
            <person name="Moser S."/>
            <person name="Jegier P."/>
            <person name="Close D."/>
            <person name="Debruyn J.M."/>
            <person name="Wang Y."/>
            <person name="Layton A.C."/>
            <person name="Allen M.S."/>
            <person name="Sayler G.S."/>
        </authorList>
    </citation>
    <scope>NUCLEOTIDE SEQUENCE [LARGE SCALE GENOMIC DNA]</scope>
    <source>
        <strain evidence="7 8">MZ1T</strain>
    </source>
</reference>
<feature type="domain" description="PilZ" evidence="5">
    <location>
        <begin position="129"/>
        <end position="238"/>
    </location>
</feature>